<comment type="caution">
    <text evidence="1">The sequence shown here is derived from an EMBL/GenBank/DDBJ whole genome shotgun (WGS) entry which is preliminary data.</text>
</comment>
<organism evidence="1 2">
    <name type="scientific">Bilifractor porci</name>
    <dbReference type="NCBI Taxonomy" id="2606636"/>
    <lineage>
        <taxon>Bacteria</taxon>
        <taxon>Bacillati</taxon>
        <taxon>Bacillota</taxon>
        <taxon>Clostridia</taxon>
        <taxon>Lachnospirales</taxon>
        <taxon>Lachnospiraceae</taxon>
        <taxon>Bilifractor</taxon>
    </lineage>
</organism>
<name>A0A7X2P758_9FIRM</name>
<reference evidence="1 2" key="1">
    <citation type="submission" date="2019-08" db="EMBL/GenBank/DDBJ databases">
        <title>In-depth cultivation of the pig gut microbiome towards novel bacterial diversity and tailored functional studies.</title>
        <authorList>
            <person name="Wylensek D."/>
            <person name="Hitch T.C.A."/>
            <person name="Clavel T."/>
        </authorList>
    </citation>
    <scope>NUCLEOTIDE SEQUENCE [LARGE SCALE GENOMIC DNA]</scope>
    <source>
        <strain evidence="1 2">Oil+RF-744-WCA-WT-13</strain>
    </source>
</reference>
<dbReference type="AlphaFoldDB" id="A0A7X2P758"/>
<keyword evidence="2" id="KW-1185">Reference proteome</keyword>
<dbReference type="EMBL" id="VUMV01000002">
    <property type="protein sequence ID" value="MST81462.1"/>
    <property type="molecule type" value="Genomic_DNA"/>
</dbReference>
<proteinExistence type="predicted"/>
<evidence type="ECO:0000313" key="2">
    <source>
        <dbReference type="Proteomes" id="UP000466864"/>
    </source>
</evidence>
<dbReference type="Proteomes" id="UP000466864">
    <property type="component" value="Unassembled WGS sequence"/>
</dbReference>
<dbReference type="RefSeq" id="WP_154457267.1">
    <property type="nucleotide sequence ID" value="NZ_VUMV01000002.1"/>
</dbReference>
<evidence type="ECO:0000313" key="1">
    <source>
        <dbReference type="EMBL" id="MST81462.1"/>
    </source>
</evidence>
<sequence>MAEMLVNNFAEIIQCKPNVSNRLRGVSGTMPLVFYAKFTNSGRIGIAFYGNECMVNGEEK</sequence>
<accession>A0A7X2P758</accession>
<gene>
    <name evidence="1" type="ORF">FYJ60_03930</name>
</gene>
<protein>
    <submittedName>
        <fullName evidence="1">Uncharacterized protein</fullName>
    </submittedName>
</protein>